<proteinExistence type="predicted"/>
<dbReference type="AlphaFoldDB" id="A0A821M7U6"/>
<evidence type="ECO:0000313" key="2">
    <source>
        <dbReference type="Proteomes" id="UP000663880"/>
    </source>
</evidence>
<protein>
    <submittedName>
        <fullName evidence="1">Uncharacterized protein</fullName>
    </submittedName>
</protein>
<gene>
    <name evidence="1" type="ORF">PMACD_LOCUS1368</name>
</gene>
<dbReference type="EMBL" id="CAJOBZ010000002">
    <property type="protein sequence ID" value="CAF4762172.1"/>
    <property type="molecule type" value="Genomic_DNA"/>
</dbReference>
<accession>A0A821M7U6</accession>
<dbReference type="Proteomes" id="UP000663880">
    <property type="component" value="Unassembled WGS sequence"/>
</dbReference>
<name>A0A821M7U6_9NEOP</name>
<reference evidence="1" key="1">
    <citation type="submission" date="2021-02" db="EMBL/GenBank/DDBJ databases">
        <authorList>
            <person name="Steward A R."/>
        </authorList>
    </citation>
    <scope>NUCLEOTIDE SEQUENCE</scope>
</reference>
<comment type="caution">
    <text evidence="1">The sequence shown here is derived from an EMBL/GenBank/DDBJ whole genome shotgun (WGS) entry which is preliminary data.</text>
</comment>
<sequence length="82" mass="9065">MMEGFWEQWWSEAGVWAPGGEPSRACDGERSARVPAPPAPCLRPCCGDNTSVYTRDLKHVSQAPDIVKMSQESVTWVATRSL</sequence>
<evidence type="ECO:0000313" key="1">
    <source>
        <dbReference type="EMBL" id="CAF4762172.1"/>
    </source>
</evidence>
<keyword evidence="2" id="KW-1185">Reference proteome</keyword>
<organism evidence="1 2">
    <name type="scientific">Pieris macdunnoughi</name>
    <dbReference type="NCBI Taxonomy" id="345717"/>
    <lineage>
        <taxon>Eukaryota</taxon>
        <taxon>Metazoa</taxon>
        <taxon>Ecdysozoa</taxon>
        <taxon>Arthropoda</taxon>
        <taxon>Hexapoda</taxon>
        <taxon>Insecta</taxon>
        <taxon>Pterygota</taxon>
        <taxon>Neoptera</taxon>
        <taxon>Endopterygota</taxon>
        <taxon>Lepidoptera</taxon>
        <taxon>Glossata</taxon>
        <taxon>Ditrysia</taxon>
        <taxon>Papilionoidea</taxon>
        <taxon>Pieridae</taxon>
        <taxon>Pierinae</taxon>
        <taxon>Pieris</taxon>
    </lineage>
</organism>